<dbReference type="EMBL" id="GGEC01007593">
    <property type="protein sequence ID" value="MBW88076.1"/>
    <property type="molecule type" value="Transcribed_RNA"/>
</dbReference>
<organism evidence="1">
    <name type="scientific">Rhizophora mucronata</name>
    <name type="common">Asiatic mangrove</name>
    <dbReference type="NCBI Taxonomy" id="61149"/>
    <lineage>
        <taxon>Eukaryota</taxon>
        <taxon>Viridiplantae</taxon>
        <taxon>Streptophyta</taxon>
        <taxon>Embryophyta</taxon>
        <taxon>Tracheophyta</taxon>
        <taxon>Spermatophyta</taxon>
        <taxon>Magnoliopsida</taxon>
        <taxon>eudicotyledons</taxon>
        <taxon>Gunneridae</taxon>
        <taxon>Pentapetalae</taxon>
        <taxon>rosids</taxon>
        <taxon>fabids</taxon>
        <taxon>Malpighiales</taxon>
        <taxon>Rhizophoraceae</taxon>
        <taxon>Rhizophora</taxon>
    </lineage>
</organism>
<accession>A0A2P2J3L0</accession>
<name>A0A2P2J3L0_RHIMU</name>
<reference evidence="1" key="1">
    <citation type="submission" date="2018-02" db="EMBL/GenBank/DDBJ databases">
        <title>Rhizophora mucronata_Transcriptome.</title>
        <authorList>
            <person name="Meera S.P."/>
            <person name="Sreeshan A."/>
            <person name="Augustine A."/>
        </authorList>
    </citation>
    <scope>NUCLEOTIDE SEQUENCE</scope>
    <source>
        <tissue evidence="1">Leaf</tissue>
    </source>
</reference>
<proteinExistence type="predicted"/>
<sequence length="34" mass="4102">MKLPATQSYANYIKFHLSSLQSSYRQTYKRGNYR</sequence>
<evidence type="ECO:0000313" key="1">
    <source>
        <dbReference type="EMBL" id="MBW88076.1"/>
    </source>
</evidence>
<dbReference type="AlphaFoldDB" id="A0A2P2J3L0"/>
<protein>
    <submittedName>
        <fullName evidence="1">Uncharacterized protein</fullName>
    </submittedName>
</protein>